<gene>
    <name evidence="15" type="ORF">B7463_g5427</name>
</gene>
<dbReference type="GO" id="GO:0008270">
    <property type="term" value="F:zinc ion binding"/>
    <property type="evidence" value="ECO:0007669"/>
    <property type="project" value="UniProtKB-UniRule"/>
</dbReference>
<keyword evidence="7 11" id="KW-0482">Metalloprotease</keyword>
<dbReference type="GO" id="GO:0006508">
    <property type="term" value="P:proteolysis"/>
    <property type="evidence" value="ECO:0007669"/>
    <property type="project" value="UniProtKB-KW"/>
</dbReference>
<dbReference type="GO" id="GO:0042277">
    <property type="term" value="F:peptide binding"/>
    <property type="evidence" value="ECO:0007669"/>
    <property type="project" value="TreeGrafter"/>
</dbReference>
<feature type="site" description="Transition state stabilizer" evidence="10">
    <location>
        <position position="393"/>
    </location>
</feature>
<dbReference type="InterPro" id="IPR001930">
    <property type="entry name" value="Peptidase_M1"/>
</dbReference>
<feature type="binding site" evidence="9">
    <location>
        <position position="330"/>
    </location>
    <ligand>
        <name>Zn(2+)</name>
        <dbReference type="ChEBI" id="CHEBI:29105"/>
        <note>catalytic</note>
    </ligand>
</feature>
<reference evidence="15 16" key="1">
    <citation type="submission" date="2018-05" db="EMBL/GenBank/DDBJ databases">
        <title>Draft genome sequence of Scytalidium lignicola DSM 105466, a ubiquitous saprotrophic fungus.</title>
        <authorList>
            <person name="Buettner E."/>
            <person name="Gebauer A.M."/>
            <person name="Hofrichter M."/>
            <person name="Liers C."/>
            <person name="Kellner H."/>
        </authorList>
    </citation>
    <scope>NUCLEOTIDE SEQUENCE [LARGE SCALE GENOMIC DNA]</scope>
    <source>
        <strain evidence="15 16">DSM 105466</strain>
    </source>
</reference>
<dbReference type="OrthoDB" id="10031169at2759"/>
<dbReference type="Pfam" id="PF01433">
    <property type="entry name" value="Peptidase_M1"/>
    <property type="match status" value="1"/>
</dbReference>
<feature type="domain" description="Peptidase M1 membrane alanine aminopeptidase" evidence="12">
    <location>
        <begin position="238"/>
        <end position="452"/>
    </location>
</feature>
<evidence type="ECO:0000313" key="16">
    <source>
        <dbReference type="Proteomes" id="UP000258309"/>
    </source>
</evidence>
<protein>
    <recommendedName>
        <fullName evidence="11">Aminopeptidase</fullName>
        <ecNumber evidence="11">3.4.11.-</ecNumber>
    </recommendedName>
</protein>
<feature type="domain" description="ERAP1-like C-terminal" evidence="13">
    <location>
        <begin position="525"/>
        <end position="841"/>
    </location>
</feature>
<accession>A0A3E2HCR5</accession>
<dbReference type="Proteomes" id="UP000258309">
    <property type="component" value="Unassembled WGS sequence"/>
</dbReference>
<dbReference type="PANTHER" id="PTHR11533">
    <property type="entry name" value="PROTEASE M1 ZINC METALLOPROTEASE"/>
    <property type="match status" value="1"/>
</dbReference>
<proteinExistence type="inferred from homology"/>
<feature type="non-terminal residue" evidence="15">
    <location>
        <position position="867"/>
    </location>
</feature>
<comment type="caution">
    <text evidence="15">The sequence shown here is derived from an EMBL/GenBank/DDBJ whole genome shotgun (WGS) entry which is preliminary data.</text>
</comment>
<evidence type="ECO:0000256" key="9">
    <source>
        <dbReference type="PIRSR" id="PIRSR634016-3"/>
    </source>
</evidence>
<dbReference type="SUPFAM" id="SSF55486">
    <property type="entry name" value="Metalloproteases ('zincins'), catalytic domain"/>
    <property type="match status" value="1"/>
</dbReference>
<evidence type="ECO:0000256" key="11">
    <source>
        <dbReference type="RuleBase" id="RU364040"/>
    </source>
</evidence>
<organism evidence="15 16">
    <name type="scientific">Scytalidium lignicola</name>
    <name type="common">Hyphomycete</name>
    <dbReference type="NCBI Taxonomy" id="5539"/>
    <lineage>
        <taxon>Eukaryota</taxon>
        <taxon>Fungi</taxon>
        <taxon>Dikarya</taxon>
        <taxon>Ascomycota</taxon>
        <taxon>Pezizomycotina</taxon>
        <taxon>Leotiomycetes</taxon>
        <taxon>Leotiomycetes incertae sedis</taxon>
        <taxon>Scytalidium</taxon>
    </lineage>
</organism>
<dbReference type="GO" id="GO:0016020">
    <property type="term" value="C:membrane"/>
    <property type="evidence" value="ECO:0007669"/>
    <property type="project" value="TreeGrafter"/>
</dbReference>
<dbReference type="Pfam" id="PF11838">
    <property type="entry name" value="ERAP1_C"/>
    <property type="match status" value="1"/>
</dbReference>
<dbReference type="InterPro" id="IPR050344">
    <property type="entry name" value="Peptidase_M1_aminopeptidases"/>
</dbReference>
<feature type="binding site" evidence="9">
    <location>
        <position position="311"/>
    </location>
    <ligand>
        <name>Zn(2+)</name>
        <dbReference type="ChEBI" id="CHEBI:29105"/>
        <note>catalytic</note>
    </ligand>
</feature>
<dbReference type="InterPro" id="IPR014782">
    <property type="entry name" value="Peptidase_M1_dom"/>
</dbReference>
<feature type="active site" description="Proton acceptor" evidence="8">
    <location>
        <position position="308"/>
    </location>
</feature>
<evidence type="ECO:0000256" key="2">
    <source>
        <dbReference type="ARBA" id="ARBA00022438"/>
    </source>
</evidence>
<dbReference type="InterPro" id="IPR045357">
    <property type="entry name" value="Aminopeptidase_N-like_N"/>
</dbReference>
<dbReference type="Gene3D" id="2.60.40.1730">
    <property type="entry name" value="tricorn interacting facor f3 domain"/>
    <property type="match status" value="1"/>
</dbReference>
<dbReference type="PANTHER" id="PTHR11533:SF174">
    <property type="entry name" value="PUROMYCIN-SENSITIVE AMINOPEPTIDASE-RELATED"/>
    <property type="match status" value="1"/>
</dbReference>
<dbReference type="InterPro" id="IPR034016">
    <property type="entry name" value="M1_APN-typ"/>
</dbReference>
<dbReference type="InterPro" id="IPR027268">
    <property type="entry name" value="Peptidase_M4/M1_CTD_sf"/>
</dbReference>
<dbReference type="Gene3D" id="1.25.50.20">
    <property type="match status" value="1"/>
</dbReference>
<keyword evidence="16" id="KW-1185">Reference proteome</keyword>
<evidence type="ECO:0000256" key="10">
    <source>
        <dbReference type="PIRSR" id="PIRSR634016-4"/>
    </source>
</evidence>
<dbReference type="FunFam" id="1.10.390.10:FF:000001">
    <property type="entry name" value="Aminopeptidase"/>
    <property type="match status" value="1"/>
</dbReference>
<dbReference type="SUPFAM" id="SSF63737">
    <property type="entry name" value="Leukotriene A4 hydrolase N-terminal domain"/>
    <property type="match status" value="1"/>
</dbReference>
<evidence type="ECO:0000256" key="3">
    <source>
        <dbReference type="ARBA" id="ARBA00022670"/>
    </source>
</evidence>
<keyword evidence="3 11" id="KW-0645">Protease</keyword>
<feature type="domain" description="Aminopeptidase N-like N-terminal" evidence="14">
    <location>
        <begin position="13"/>
        <end position="201"/>
    </location>
</feature>
<sequence length="867" mass="98699">MKSEREVLPKSLKPVHYELSFEPHLEEATYFDGNVAIQIDVIEETNLITINALDLELLHTEITQNGFVIQFTDIIFDKEMDRATILLKESVLPGSSLFLKQKFKGSLLQVGFGFFRSPIEAPNKKRKWMASTHMEPTYARKVFPCFDEPALKATFTVTLIADANLTCLGNMDVSSTAEVLSNGAKKKAVTFNETPLMSTYLVAFAVGDFNFIETNTFHVPVRVYAPADKDIEQGRASVELASRTLTVFEKEFGIQFPLPKVDLIAVPGAQGAMEDWGLVTFAEYLLLVDQKATSAKAFRLSASVIVHELAHQWFGNLVTMDFWDGLWLNESFADWAELHAWETLNPGWQMWQNYATEGYQLGLLLDSNRASHPIEVPVNRTSEINQIFDDISYSKGCAVIRMISDILGIETFLEGIRLYLKRHTYGNTNTQDLWDALSEVSKRDVGVLMENWTRKMGYPVLSVVESEEEGKILLTQNRFLQDGKAKTEEDQVIYPVPLILKTKEGTDNDLILLHREIELKLPMDFFKLNNNQTAFYRVSYTPKRLQILAQNAQERLLSEADSIGLISDSLAIASSGISDLKTSSVLSLLESFQDETSYFVWKQMFNTIQTIIEAWIFEDEEVYHGLKTFKGRLVKKILKETGWKYIKSDNNTDQMFKALVFTNSRDHPEVQNAAQEMFNAFNKGDKDAININLRSEVFATVLEHGNEEQYNKILETSKNVTTLDERDASLKALGSSQNQALISRTLDLSISPDMLQRRLTQRILKPLTEHRPGKEALWNWVKSDWDGIKRALSGGLGGVARILQFIVMGLSTREQYDDVKEFFEEKDTAEYDSYLAQGLNALLAKARWVERDRDDVRSWLKDNGYFK</sequence>
<evidence type="ECO:0000259" key="13">
    <source>
        <dbReference type="Pfam" id="PF11838"/>
    </source>
</evidence>
<feature type="non-terminal residue" evidence="15">
    <location>
        <position position="1"/>
    </location>
</feature>
<feature type="binding site" evidence="9">
    <location>
        <position position="307"/>
    </location>
    <ligand>
        <name>Zn(2+)</name>
        <dbReference type="ChEBI" id="CHEBI:29105"/>
        <note>catalytic</note>
    </ligand>
</feature>
<dbReference type="STRING" id="5539.A0A3E2HCR5"/>
<dbReference type="AlphaFoldDB" id="A0A3E2HCR5"/>
<evidence type="ECO:0000256" key="5">
    <source>
        <dbReference type="ARBA" id="ARBA00022801"/>
    </source>
</evidence>
<dbReference type="PRINTS" id="PR00756">
    <property type="entry name" value="ALADIPTASE"/>
</dbReference>
<keyword evidence="2 11" id="KW-0031">Aminopeptidase</keyword>
<dbReference type="EC" id="3.4.11.-" evidence="11"/>
<name>A0A3E2HCR5_SCYLI</name>
<evidence type="ECO:0000256" key="7">
    <source>
        <dbReference type="ARBA" id="ARBA00023049"/>
    </source>
</evidence>
<dbReference type="InterPro" id="IPR024571">
    <property type="entry name" value="ERAP1-like_C_dom"/>
</dbReference>
<dbReference type="GO" id="GO:0005737">
    <property type="term" value="C:cytoplasm"/>
    <property type="evidence" value="ECO:0007669"/>
    <property type="project" value="TreeGrafter"/>
</dbReference>
<dbReference type="InterPro" id="IPR042097">
    <property type="entry name" value="Aminopeptidase_N-like_N_sf"/>
</dbReference>
<evidence type="ECO:0000259" key="14">
    <source>
        <dbReference type="Pfam" id="PF17900"/>
    </source>
</evidence>
<keyword evidence="5 11" id="KW-0378">Hydrolase</keyword>
<dbReference type="OMA" id="ITFRMSS"/>
<dbReference type="Gene3D" id="1.10.390.10">
    <property type="entry name" value="Neutral Protease Domain 2"/>
    <property type="match status" value="1"/>
</dbReference>
<dbReference type="CDD" id="cd09601">
    <property type="entry name" value="M1_APN-Q_like"/>
    <property type="match status" value="1"/>
</dbReference>
<evidence type="ECO:0000256" key="6">
    <source>
        <dbReference type="ARBA" id="ARBA00022833"/>
    </source>
</evidence>
<dbReference type="Gene3D" id="2.60.40.1910">
    <property type="match status" value="1"/>
</dbReference>
<evidence type="ECO:0000259" key="12">
    <source>
        <dbReference type="Pfam" id="PF01433"/>
    </source>
</evidence>
<dbReference type="GO" id="GO:0043171">
    <property type="term" value="P:peptide catabolic process"/>
    <property type="evidence" value="ECO:0007669"/>
    <property type="project" value="TreeGrafter"/>
</dbReference>
<evidence type="ECO:0000256" key="8">
    <source>
        <dbReference type="PIRSR" id="PIRSR634016-1"/>
    </source>
</evidence>
<evidence type="ECO:0000256" key="1">
    <source>
        <dbReference type="ARBA" id="ARBA00010136"/>
    </source>
</evidence>
<keyword evidence="6 9" id="KW-0862">Zinc</keyword>
<comment type="cofactor">
    <cofactor evidence="9 11">
        <name>Zn(2+)</name>
        <dbReference type="ChEBI" id="CHEBI:29105"/>
    </cofactor>
    <text evidence="9 11">Binds 1 zinc ion per subunit.</text>
</comment>
<evidence type="ECO:0000313" key="15">
    <source>
        <dbReference type="EMBL" id="RFU30932.1"/>
    </source>
</evidence>
<dbReference type="GO" id="GO:0070006">
    <property type="term" value="F:metalloaminopeptidase activity"/>
    <property type="evidence" value="ECO:0007669"/>
    <property type="project" value="TreeGrafter"/>
</dbReference>
<evidence type="ECO:0000256" key="4">
    <source>
        <dbReference type="ARBA" id="ARBA00022723"/>
    </source>
</evidence>
<dbReference type="EMBL" id="NCSJ02000088">
    <property type="protein sequence ID" value="RFU30932.1"/>
    <property type="molecule type" value="Genomic_DNA"/>
</dbReference>
<keyword evidence="4 9" id="KW-0479">Metal-binding</keyword>
<dbReference type="Pfam" id="PF17900">
    <property type="entry name" value="Peptidase_M1_N"/>
    <property type="match status" value="1"/>
</dbReference>
<comment type="similarity">
    <text evidence="1 11">Belongs to the peptidase M1 family.</text>
</comment>